<dbReference type="InterPro" id="IPR011004">
    <property type="entry name" value="Trimer_LpxA-like_sf"/>
</dbReference>
<dbReference type="InterPro" id="IPR050179">
    <property type="entry name" value="Trans_hexapeptide_repeat"/>
</dbReference>
<reference evidence="4" key="1">
    <citation type="submission" date="2022-11" db="EMBL/GenBank/DDBJ databases">
        <title>Lacrimispora xylanolytica sy1, complete genome.</title>
        <authorList>
            <person name="Choi S."/>
        </authorList>
    </citation>
    <scope>NUCLEOTIDE SEQUENCE</scope>
    <source>
        <strain evidence="4">Sy1</strain>
    </source>
</reference>
<gene>
    <name evidence="4" type="ORF">OW255_01005</name>
</gene>
<dbReference type="CDD" id="cd03360">
    <property type="entry name" value="LbH_AT_putative"/>
    <property type="match status" value="1"/>
</dbReference>
<dbReference type="RefSeq" id="WP_268115352.1">
    <property type="nucleotide sequence ID" value="NZ_CP113524.1"/>
</dbReference>
<evidence type="ECO:0000259" key="3">
    <source>
        <dbReference type="Pfam" id="PF17836"/>
    </source>
</evidence>
<dbReference type="Gene3D" id="2.160.10.10">
    <property type="entry name" value="Hexapeptide repeat proteins"/>
    <property type="match status" value="1"/>
</dbReference>
<keyword evidence="5" id="KW-1185">Reference proteome</keyword>
<dbReference type="InterPro" id="IPR001451">
    <property type="entry name" value="Hexapep"/>
</dbReference>
<name>A0ABY7ABS0_9FIRM</name>
<dbReference type="EMBL" id="CP113524">
    <property type="protein sequence ID" value="WAJ24135.1"/>
    <property type="molecule type" value="Genomic_DNA"/>
</dbReference>
<evidence type="ECO:0000256" key="1">
    <source>
        <dbReference type="ARBA" id="ARBA00022679"/>
    </source>
</evidence>
<dbReference type="PANTHER" id="PTHR43300:SF7">
    <property type="entry name" value="UDP-N-ACETYLBACILLOSAMINE N-ACETYLTRANSFERASE"/>
    <property type="match status" value="1"/>
</dbReference>
<dbReference type="InterPro" id="IPR020019">
    <property type="entry name" value="AcTrfase_PglD-like"/>
</dbReference>
<dbReference type="Pfam" id="PF00132">
    <property type="entry name" value="Hexapep"/>
    <property type="match status" value="1"/>
</dbReference>
<accession>A0ABY7ABS0</accession>
<evidence type="ECO:0000256" key="2">
    <source>
        <dbReference type="ARBA" id="ARBA00022737"/>
    </source>
</evidence>
<dbReference type="InterPro" id="IPR041561">
    <property type="entry name" value="PglD_N"/>
</dbReference>
<dbReference type="Pfam" id="PF17836">
    <property type="entry name" value="PglD_N"/>
    <property type="match status" value="1"/>
</dbReference>
<dbReference type="Gene3D" id="3.40.50.20">
    <property type="match status" value="1"/>
</dbReference>
<organism evidence="4 5">
    <name type="scientific">Lacrimispora xylanolytica</name>
    <dbReference type="NCBI Taxonomy" id="29375"/>
    <lineage>
        <taxon>Bacteria</taxon>
        <taxon>Bacillati</taxon>
        <taxon>Bacillota</taxon>
        <taxon>Clostridia</taxon>
        <taxon>Lachnospirales</taxon>
        <taxon>Lachnospiraceae</taxon>
        <taxon>Lacrimispora</taxon>
    </lineage>
</organism>
<dbReference type="InterPro" id="IPR018357">
    <property type="entry name" value="Hexapep_transf_CS"/>
</dbReference>
<sequence>MKKKLILIGGGGHGESVIDSIRSANEYDIIGILDQTLEAGTAISGVPVLGTDELLSDLCHQGISYGVIAVGSLGDPRPRIRIYETLKQNGLVLPNIIDKSAVLSQNVSMGEGSFIGKGVIIGAGAVLGKGCIINTGAIIEHGASIGDFVHIAPGCVLCGNVSVGEHTHIGAGTTVIQNITIGDNTMIGAGSLVLRNISSHTLAFGKPAKEVGVYEQSYDYRRSRGKP</sequence>
<dbReference type="Proteomes" id="UP001163115">
    <property type="component" value="Chromosome"/>
</dbReference>
<keyword evidence="1" id="KW-0808">Transferase</keyword>
<dbReference type="PROSITE" id="PS00101">
    <property type="entry name" value="HEXAPEP_TRANSFERASES"/>
    <property type="match status" value="1"/>
</dbReference>
<keyword evidence="2" id="KW-0677">Repeat</keyword>
<protein>
    <submittedName>
        <fullName evidence="4">Acetyltransferase</fullName>
    </submittedName>
</protein>
<evidence type="ECO:0000313" key="5">
    <source>
        <dbReference type="Proteomes" id="UP001163115"/>
    </source>
</evidence>
<dbReference type="SUPFAM" id="SSF51161">
    <property type="entry name" value="Trimeric LpxA-like enzymes"/>
    <property type="match status" value="1"/>
</dbReference>
<dbReference type="PANTHER" id="PTHR43300">
    <property type="entry name" value="ACETYLTRANSFERASE"/>
    <property type="match status" value="1"/>
</dbReference>
<feature type="domain" description="PglD N-terminal" evidence="3">
    <location>
        <begin position="4"/>
        <end position="86"/>
    </location>
</feature>
<dbReference type="Pfam" id="PF14602">
    <property type="entry name" value="Hexapep_2"/>
    <property type="match status" value="1"/>
</dbReference>
<dbReference type="NCBIfam" id="TIGR03570">
    <property type="entry name" value="NeuD_NnaD"/>
    <property type="match status" value="1"/>
</dbReference>
<proteinExistence type="predicted"/>
<evidence type="ECO:0000313" key="4">
    <source>
        <dbReference type="EMBL" id="WAJ24135.1"/>
    </source>
</evidence>